<evidence type="ECO:0000256" key="1">
    <source>
        <dbReference type="SAM" id="Phobius"/>
    </source>
</evidence>
<dbReference type="Proteomes" id="UP000217935">
    <property type="component" value="Chromosome"/>
</dbReference>
<keyword evidence="1" id="KW-1133">Transmembrane helix</keyword>
<accession>A0A291GEG4</accession>
<dbReference type="KEGG" id="ceh:CEW89_13995"/>
<name>A0A291GEG4_9RHOB</name>
<keyword evidence="3" id="KW-1185">Reference proteome</keyword>
<protein>
    <recommendedName>
        <fullName evidence="4">Integrase catalytic domain-containing protein</fullName>
    </recommendedName>
</protein>
<sequence>MQDAFVKSFNVHMRDECWNEVMFGNLAEARRRIDTTDIAGRIGSGRLRPISTVPTDLLRLNGQDQAPGRKFSNNWHLFCWNLLIISLFWFAAPAARTTPDSKRILSSSNP</sequence>
<reference evidence="2 3" key="1">
    <citation type="submission" date="2017-06" db="EMBL/GenBank/DDBJ databases">
        <title>Celeribacter sp. TSPH2 complete genome sequence.</title>
        <authorList>
            <person name="Woo J.-H."/>
            <person name="Kim H.-S."/>
        </authorList>
    </citation>
    <scope>NUCLEOTIDE SEQUENCE [LARGE SCALE GENOMIC DNA]</scope>
    <source>
        <strain evidence="2 3">TSPH2</strain>
    </source>
</reference>
<evidence type="ECO:0008006" key="4">
    <source>
        <dbReference type="Google" id="ProtNLM"/>
    </source>
</evidence>
<keyword evidence="1" id="KW-0812">Transmembrane</keyword>
<dbReference type="AlphaFoldDB" id="A0A291GEG4"/>
<proteinExistence type="predicted"/>
<dbReference type="OrthoDB" id="9813285at2"/>
<dbReference type="EMBL" id="CP022196">
    <property type="protein sequence ID" value="ATG48571.1"/>
    <property type="molecule type" value="Genomic_DNA"/>
</dbReference>
<evidence type="ECO:0000313" key="2">
    <source>
        <dbReference type="EMBL" id="ATG48571.1"/>
    </source>
</evidence>
<keyword evidence="1" id="KW-0472">Membrane</keyword>
<evidence type="ECO:0000313" key="3">
    <source>
        <dbReference type="Proteomes" id="UP000217935"/>
    </source>
</evidence>
<feature type="transmembrane region" description="Helical" evidence="1">
    <location>
        <begin position="75"/>
        <end position="95"/>
    </location>
</feature>
<organism evidence="2 3">
    <name type="scientific">Celeribacter ethanolicus</name>
    <dbReference type="NCBI Taxonomy" id="1758178"/>
    <lineage>
        <taxon>Bacteria</taxon>
        <taxon>Pseudomonadati</taxon>
        <taxon>Pseudomonadota</taxon>
        <taxon>Alphaproteobacteria</taxon>
        <taxon>Rhodobacterales</taxon>
        <taxon>Roseobacteraceae</taxon>
        <taxon>Celeribacter</taxon>
    </lineage>
</organism>
<gene>
    <name evidence="2" type="ORF">CEW89_13995</name>
</gene>